<dbReference type="EMBL" id="SLWM01000050">
    <property type="protein sequence ID" value="TCO08069.1"/>
    <property type="molecule type" value="Genomic_DNA"/>
</dbReference>
<dbReference type="InterPro" id="IPR032710">
    <property type="entry name" value="NTF2-like_dom_sf"/>
</dbReference>
<protein>
    <recommendedName>
        <fullName evidence="4">Tn3 transposase DDE domain-containing protein</fullName>
    </recommendedName>
</protein>
<evidence type="ECO:0008006" key="4">
    <source>
        <dbReference type="Google" id="ProtNLM"/>
    </source>
</evidence>
<dbReference type="SUPFAM" id="SSF54427">
    <property type="entry name" value="NTF2-like"/>
    <property type="match status" value="1"/>
</dbReference>
<keyword evidence="3" id="KW-1185">Reference proteome</keyword>
<evidence type="ECO:0000256" key="1">
    <source>
        <dbReference type="SAM" id="MobiDB-lite"/>
    </source>
</evidence>
<reference evidence="2 3" key="1">
    <citation type="journal article" date="2015" name="Stand. Genomic Sci.">
        <title>Genomic Encyclopedia of Bacterial and Archaeal Type Strains, Phase III: the genomes of soil and plant-associated and newly described type strains.</title>
        <authorList>
            <person name="Whitman W.B."/>
            <person name="Woyke T."/>
            <person name="Klenk H.P."/>
            <person name="Zhou Y."/>
            <person name="Lilburn T.G."/>
            <person name="Beck B.J."/>
            <person name="De Vos P."/>
            <person name="Vandamme P."/>
            <person name="Eisen J.A."/>
            <person name="Garrity G."/>
            <person name="Hugenholtz P."/>
            <person name="Kyrpides N.C."/>
        </authorList>
    </citation>
    <scope>NUCLEOTIDE SEQUENCE [LARGE SCALE GENOMIC DNA]</scope>
    <source>
        <strain evidence="2 3">VKM Ac-2538</strain>
    </source>
</reference>
<name>A0ABY2B6I7_9ACTN</name>
<gene>
    <name evidence="2" type="ORF">EV644_15014</name>
</gene>
<dbReference type="Proteomes" id="UP000295818">
    <property type="component" value="Unassembled WGS sequence"/>
</dbReference>
<organism evidence="2 3">
    <name type="scientific">Kribbella orskensis</name>
    <dbReference type="NCBI Taxonomy" id="2512216"/>
    <lineage>
        <taxon>Bacteria</taxon>
        <taxon>Bacillati</taxon>
        <taxon>Actinomycetota</taxon>
        <taxon>Actinomycetes</taxon>
        <taxon>Propionibacteriales</taxon>
        <taxon>Kribbellaceae</taxon>
        <taxon>Kribbella</taxon>
    </lineage>
</organism>
<proteinExistence type="predicted"/>
<accession>A0ABY2B6I7</accession>
<feature type="compositionally biased region" description="Basic and acidic residues" evidence="1">
    <location>
        <begin position="71"/>
        <end position="82"/>
    </location>
</feature>
<comment type="caution">
    <text evidence="2">The sequence shown here is derived from an EMBL/GenBank/DDBJ whole genome shotgun (WGS) entry which is preliminary data.</text>
</comment>
<evidence type="ECO:0000313" key="2">
    <source>
        <dbReference type="EMBL" id="TCO08069.1"/>
    </source>
</evidence>
<evidence type="ECO:0000313" key="3">
    <source>
        <dbReference type="Proteomes" id="UP000295818"/>
    </source>
</evidence>
<feature type="compositionally biased region" description="Gly residues" evidence="1">
    <location>
        <begin position="55"/>
        <end position="67"/>
    </location>
</feature>
<dbReference type="RefSeq" id="WP_132191123.1">
    <property type="nucleotide sequence ID" value="NZ_SLWM01000050.1"/>
</dbReference>
<dbReference type="Gene3D" id="3.10.450.50">
    <property type="match status" value="1"/>
</dbReference>
<sequence>MASETRSRSNIEIVREYAQRGFNQHNPDVTSQYLAPEVRWHGQTLGTERQVGETGQHGGGQALGAGSGRALNRDRGDTRHEL</sequence>
<feature type="region of interest" description="Disordered" evidence="1">
    <location>
        <begin position="40"/>
        <end position="82"/>
    </location>
</feature>